<feature type="compositionally biased region" description="Basic and acidic residues" evidence="2">
    <location>
        <begin position="470"/>
        <end position="488"/>
    </location>
</feature>
<evidence type="ECO:0000313" key="3">
    <source>
        <dbReference type="EMBL" id="KAG2246369.1"/>
    </source>
</evidence>
<protein>
    <submittedName>
        <fullName evidence="3">Uncharacterized protein</fullName>
    </submittedName>
</protein>
<sequence>MLGDYDITEEDMVIDKAQGYPIAYAKICRDFDASPYRNGPPFTFMPYILQQNESSRCREADQMFPVIDPKARPTTKPKIFLSLLWKQLNHLGNAGFDPAVIRIDPYGNVLYFHADSASPLAWGFDHWFPCSRGGLTVPSNLRIVQWQARKNKKDKLEFLVPWWDLQVGISVNQFLSIFAASSSNFKRRAFSFLFKEGETEELNGSQTVDSHRFPQHFVESKDKFGLASAAVVVSRREPYDPSLVLRSLDHNRQTPARKMGLKENETPDLMKNPYQAIVAARDSLRNREEAQSMRVEMKKLDEEMNDLKRKNSEEQVSIQELESELIKRRRRAEKCRKLAEAQCSYRNTLEKMIRDAMHQSVVYKEQVRLNQAASGALMARLEAQKAICDGSEKELHKKFKEREELENQVRPEMEKARKRSRVLLNDEDELLLEDRDKKLSLYLPGTSEDTSLQKELRVVYLEEEHKAVAASEKHGEIEEVEEEQKTLEDVEEKLEEGKRGSRSFRAFHVFKEPENEEDEESRRERGKGNVEKWLHVLLESNSKDNLQGERSNKIDEVIEKLDHKFPLLEKVNEEEEDVAEEAKNKVETRGESSSRRSRTSSDLKNTPEKSGRDKVVKRSESARAFRRIPSSPSLFFGMKKGNDLVRKKPMVSGQDDENEYLVKNNFIKSSFQTIKRAVKF</sequence>
<evidence type="ECO:0000313" key="4">
    <source>
        <dbReference type="Proteomes" id="UP000886595"/>
    </source>
</evidence>
<dbReference type="PANTHER" id="PTHR33427">
    <property type="entry name" value="HNH ENDONUCLEASE"/>
    <property type="match status" value="1"/>
</dbReference>
<dbReference type="PANTHER" id="PTHR33427:SF5">
    <property type="entry name" value="(RAPE) HYPOTHETICAL PROTEIN"/>
    <property type="match status" value="1"/>
</dbReference>
<evidence type="ECO:0000256" key="1">
    <source>
        <dbReference type="SAM" id="Coils"/>
    </source>
</evidence>
<comment type="caution">
    <text evidence="3">The sequence shown here is derived from an EMBL/GenBank/DDBJ whole genome shotgun (WGS) entry which is preliminary data.</text>
</comment>
<feature type="coiled-coil region" evidence="1">
    <location>
        <begin position="290"/>
        <end position="338"/>
    </location>
</feature>
<reference evidence="3 4" key="1">
    <citation type="submission" date="2020-02" db="EMBL/GenBank/DDBJ databases">
        <authorList>
            <person name="Ma Q."/>
            <person name="Huang Y."/>
            <person name="Song X."/>
            <person name="Pei D."/>
        </authorList>
    </citation>
    <scope>NUCLEOTIDE SEQUENCE [LARGE SCALE GENOMIC DNA]</scope>
    <source>
        <strain evidence="3">Sxm20200214</strain>
        <tissue evidence="3">Leaf</tissue>
    </source>
</reference>
<proteinExistence type="predicted"/>
<keyword evidence="4" id="KW-1185">Reference proteome</keyword>
<feature type="compositionally biased region" description="Basic and acidic residues" evidence="2">
    <location>
        <begin position="580"/>
        <end position="623"/>
    </location>
</feature>
<dbReference type="AlphaFoldDB" id="A0A8X7PAT0"/>
<dbReference type="Proteomes" id="UP000886595">
    <property type="component" value="Unassembled WGS sequence"/>
</dbReference>
<keyword evidence="1" id="KW-0175">Coiled coil</keyword>
<gene>
    <name evidence="3" type="ORF">Bca52824_085997</name>
</gene>
<organism evidence="3 4">
    <name type="scientific">Brassica carinata</name>
    <name type="common">Ethiopian mustard</name>
    <name type="synonym">Abyssinian cabbage</name>
    <dbReference type="NCBI Taxonomy" id="52824"/>
    <lineage>
        <taxon>Eukaryota</taxon>
        <taxon>Viridiplantae</taxon>
        <taxon>Streptophyta</taxon>
        <taxon>Embryophyta</taxon>
        <taxon>Tracheophyta</taxon>
        <taxon>Spermatophyta</taxon>
        <taxon>Magnoliopsida</taxon>
        <taxon>eudicotyledons</taxon>
        <taxon>Gunneridae</taxon>
        <taxon>Pentapetalae</taxon>
        <taxon>rosids</taxon>
        <taxon>malvids</taxon>
        <taxon>Brassicales</taxon>
        <taxon>Brassicaceae</taxon>
        <taxon>Brassiceae</taxon>
        <taxon>Brassica</taxon>
    </lineage>
</organism>
<feature type="region of interest" description="Disordered" evidence="2">
    <location>
        <begin position="470"/>
        <end position="526"/>
    </location>
</feature>
<accession>A0A8X7PAT0</accession>
<dbReference type="EMBL" id="JAAMPC010000017">
    <property type="protein sequence ID" value="KAG2246369.1"/>
    <property type="molecule type" value="Genomic_DNA"/>
</dbReference>
<name>A0A8X7PAT0_BRACI</name>
<dbReference type="OrthoDB" id="608866at2759"/>
<feature type="region of interest" description="Disordered" evidence="2">
    <location>
        <begin position="572"/>
        <end position="624"/>
    </location>
</feature>
<evidence type="ECO:0000256" key="2">
    <source>
        <dbReference type="SAM" id="MobiDB-lite"/>
    </source>
</evidence>